<dbReference type="Pfam" id="PF01040">
    <property type="entry name" value="UbiA"/>
    <property type="match status" value="1"/>
</dbReference>
<feature type="transmembrane region" description="Helical" evidence="8">
    <location>
        <begin position="234"/>
        <end position="252"/>
    </location>
</feature>
<dbReference type="EC" id="2.5.1.74" evidence="8 9"/>
<evidence type="ECO:0000313" key="10">
    <source>
        <dbReference type="EMBL" id="AFM04146.1"/>
    </source>
</evidence>
<dbReference type="GO" id="GO:0046428">
    <property type="term" value="F:1,4-dihydroxy-2-naphthoate polyprenyltransferase activity"/>
    <property type="evidence" value="ECO:0007669"/>
    <property type="project" value="UniProtKB-UniRule"/>
</dbReference>
<dbReference type="PROSITE" id="PS51257">
    <property type="entry name" value="PROKAR_LIPOPROTEIN"/>
    <property type="match status" value="1"/>
</dbReference>
<feature type="transmembrane region" description="Helical" evidence="8">
    <location>
        <begin position="185"/>
        <end position="206"/>
    </location>
</feature>
<keyword evidence="3 8" id="KW-1003">Cell membrane</keyword>
<protein>
    <recommendedName>
        <fullName evidence="8 9">1,4-dihydroxy-2-naphthoate octaprenyltransferase</fullName>
        <shortName evidence="8">DHNA-octaprenyltransferase</shortName>
        <ecNumber evidence="8 9">2.5.1.74</ecNumber>
    </recommendedName>
</protein>
<dbReference type="InterPro" id="IPR004657">
    <property type="entry name" value="MenA"/>
</dbReference>
<reference evidence="11" key="1">
    <citation type="submission" date="2012-06" db="EMBL/GenBank/DDBJ databases">
        <title>The complete genome of Flexibacter litoralis DSM 6794.</title>
        <authorList>
            <person name="Lucas S."/>
            <person name="Copeland A."/>
            <person name="Lapidus A."/>
            <person name="Glavina del Rio T."/>
            <person name="Dalin E."/>
            <person name="Tice H."/>
            <person name="Bruce D."/>
            <person name="Goodwin L."/>
            <person name="Pitluck S."/>
            <person name="Peters L."/>
            <person name="Ovchinnikova G."/>
            <person name="Lu M."/>
            <person name="Kyrpides N."/>
            <person name="Mavromatis K."/>
            <person name="Ivanova N."/>
            <person name="Brettin T."/>
            <person name="Detter J.C."/>
            <person name="Han C."/>
            <person name="Larimer F."/>
            <person name="Land M."/>
            <person name="Hauser L."/>
            <person name="Markowitz V."/>
            <person name="Cheng J.-F."/>
            <person name="Hugenholtz P."/>
            <person name="Woyke T."/>
            <person name="Wu D."/>
            <person name="Spring S."/>
            <person name="Lang E."/>
            <person name="Kopitz M."/>
            <person name="Brambilla E."/>
            <person name="Klenk H.-P."/>
            <person name="Eisen J.A."/>
        </authorList>
    </citation>
    <scope>NUCLEOTIDE SEQUENCE [LARGE SCALE GENOMIC DNA]</scope>
    <source>
        <strain evidence="11">ATCC 23117 / DSM 6794 / NBRC 15988 / NCIMB 1366 / Sio-4</strain>
    </source>
</reference>
<dbReference type="GO" id="GO:0009234">
    <property type="term" value="P:menaquinone biosynthetic process"/>
    <property type="evidence" value="ECO:0007669"/>
    <property type="project" value="UniProtKB-UniRule"/>
</dbReference>
<keyword evidence="4 8" id="KW-0808">Transferase</keyword>
<dbReference type="HOGENOM" id="CLU_043611_1_1_10"/>
<feature type="transmembrane region" description="Helical" evidence="8">
    <location>
        <begin position="155"/>
        <end position="173"/>
    </location>
</feature>
<dbReference type="NCBIfam" id="TIGR00751">
    <property type="entry name" value="menA"/>
    <property type="match status" value="1"/>
</dbReference>
<evidence type="ECO:0000256" key="6">
    <source>
        <dbReference type="ARBA" id="ARBA00022989"/>
    </source>
</evidence>
<evidence type="ECO:0000256" key="5">
    <source>
        <dbReference type="ARBA" id="ARBA00022692"/>
    </source>
</evidence>
<dbReference type="GO" id="GO:0042371">
    <property type="term" value="P:vitamin K biosynthetic process"/>
    <property type="evidence" value="ECO:0007669"/>
    <property type="project" value="TreeGrafter"/>
</dbReference>
<dbReference type="STRING" id="880071.Fleli_1747"/>
<dbReference type="PIRSF" id="PIRSF005355">
    <property type="entry name" value="UBIAD1"/>
    <property type="match status" value="1"/>
</dbReference>
<comment type="pathway">
    <text evidence="8">Quinol/quinone metabolism; menaquinone biosynthesis; menaquinol from 1,4-dihydroxy-2-naphthoate: step 1/2.</text>
</comment>
<keyword evidence="8" id="KW-0997">Cell inner membrane</keyword>
<accession>I4AJL1</accession>
<dbReference type="UniPathway" id="UPA00079">
    <property type="reaction ID" value="UER00168"/>
</dbReference>
<gene>
    <name evidence="8" type="primary">menA</name>
    <name evidence="10" type="ordered locus">Fleli_1747</name>
</gene>
<dbReference type="Gene3D" id="1.20.120.1780">
    <property type="entry name" value="UbiA prenyltransferase"/>
    <property type="match status" value="1"/>
</dbReference>
<evidence type="ECO:0000256" key="3">
    <source>
        <dbReference type="ARBA" id="ARBA00022475"/>
    </source>
</evidence>
<comment type="similarity">
    <text evidence="8">Belongs to the MenA family. Type 1 subfamily.</text>
</comment>
<dbReference type="Proteomes" id="UP000006054">
    <property type="component" value="Chromosome"/>
</dbReference>
<keyword evidence="7 8" id="KW-0472">Membrane</keyword>
<dbReference type="InterPro" id="IPR000537">
    <property type="entry name" value="UbiA_prenyltransferase"/>
</dbReference>
<dbReference type="GO" id="GO:0005886">
    <property type="term" value="C:plasma membrane"/>
    <property type="evidence" value="ECO:0007669"/>
    <property type="project" value="UniProtKB-SubCell"/>
</dbReference>
<dbReference type="PANTHER" id="PTHR13929:SF0">
    <property type="entry name" value="UBIA PRENYLTRANSFERASE DOMAIN-CONTAINING PROTEIN 1"/>
    <property type="match status" value="1"/>
</dbReference>
<keyword evidence="2 8" id="KW-0474">Menaquinone biosynthesis</keyword>
<evidence type="ECO:0000256" key="2">
    <source>
        <dbReference type="ARBA" id="ARBA00022428"/>
    </source>
</evidence>
<dbReference type="HAMAP" id="MF_01937">
    <property type="entry name" value="MenA_1"/>
    <property type="match status" value="1"/>
</dbReference>
<dbReference type="PATRIC" id="fig|880071.3.peg.1721"/>
<evidence type="ECO:0000313" key="11">
    <source>
        <dbReference type="Proteomes" id="UP000006054"/>
    </source>
</evidence>
<comment type="function">
    <text evidence="8">Conversion of 1,4-dihydroxy-2-naphthoate (DHNA) to demethylmenaquinone (DMK).</text>
</comment>
<dbReference type="KEGG" id="fli:Fleli_1747"/>
<evidence type="ECO:0000256" key="8">
    <source>
        <dbReference type="HAMAP-Rule" id="MF_01937"/>
    </source>
</evidence>
<proteinExistence type="inferred from homology"/>
<keyword evidence="5 8" id="KW-0812">Transmembrane</keyword>
<sequence>MNLKAWIEAARLRTLPLALASMLMGCFLAVMNNFFDIKIASLTILTAILLQILSNYANDYGDSIHGADHKDRVGPKRAVQEGKITSSQMKKAVILFSILSFMSGVLLLFMAIDFQSENSLKILVFFLGLGLFCIAGAILYTAGKKPYGYMGLGDIAVLIFFGWVAGGGTYFLQAQASTLFDFQTISWDIFLPATSCGLFAVGVLNLNNIRDIKSDILAGKNSIPVRIGKEKANIYHALVIIGAWLSAILFLILNYQKISNLIFLIILPLFIWNIIQVFKRKDMELDPLLKQLAISTLFFVILFGISFIL</sequence>
<keyword evidence="11" id="KW-1185">Reference proteome</keyword>
<feature type="transmembrane region" description="Helical" evidence="8">
    <location>
        <begin position="12"/>
        <end position="31"/>
    </location>
</feature>
<dbReference type="CDD" id="cd13962">
    <property type="entry name" value="PT_UbiA_UBIAD1"/>
    <property type="match status" value="1"/>
</dbReference>
<comment type="catalytic activity">
    <reaction evidence="8">
        <text>an all-trans-polyprenyl diphosphate + 1,4-dihydroxy-2-naphthoate + H(+) = a 2-demethylmenaquinol + CO2 + diphosphate</text>
        <dbReference type="Rhea" id="RHEA:26478"/>
        <dbReference type="Rhea" id="RHEA-COMP:9563"/>
        <dbReference type="Rhea" id="RHEA-COMP:9564"/>
        <dbReference type="ChEBI" id="CHEBI:11173"/>
        <dbReference type="ChEBI" id="CHEBI:15378"/>
        <dbReference type="ChEBI" id="CHEBI:16526"/>
        <dbReference type="ChEBI" id="CHEBI:33019"/>
        <dbReference type="ChEBI" id="CHEBI:55437"/>
        <dbReference type="ChEBI" id="CHEBI:58914"/>
        <dbReference type="EC" id="2.5.1.74"/>
    </reaction>
</comment>
<comment type="subcellular location">
    <subcellularLocation>
        <location evidence="8">Cell inner membrane</location>
        <topology evidence="8">Multi-pass membrane protein</topology>
    </subcellularLocation>
    <subcellularLocation>
        <location evidence="1">Membrane</location>
        <topology evidence="1">Multi-pass membrane protein</topology>
    </subcellularLocation>
</comment>
<organism evidence="10 11">
    <name type="scientific">Bernardetia litoralis (strain ATCC 23117 / DSM 6794 / NBRC 15988 / NCIMB 1366 / Fx l1 / Sio-4)</name>
    <name type="common">Flexibacter litoralis</name>
    <dbReference type="NCBI Taxonomy" id="880071"/>
    <lineage>
        <taxon>Bacteria</taxon>
        <taxon>Pseudomonadati</taxon>
        <taxon>Bacteroidota</taxon>
        <taxon>Cytophagia</taxon>
        <taxon>Cytophagales</taxon>
        <taxon>Bernardetiaceae</taxon>
        <taxon>Bernardetia</taxon>
    </lineage>
</organism>
<name>I4AJL1_BERLS</name>
<dbReference type="AlphaFoldDB" id="I4AJL1"/>
<feature type="transmembrane region" description="Helical" evidence="8">
    <location>
        <begin position="258"/>
        <end position="275"/>
    </location>
</feature>
<feature type="transmembrane region" description="Helical" evidence="8">
    <location>
        <begin position="92"/>
        <end position="112"/>
    </location>
</feature>
<feature type="transmembrane region" description="Helical" evidence="8">
    <location>
        <begin position="287"/>
        <end position="308"/>
    </location>
</feature>
<dbReference type="eggNOG" id="COG1575">
    <property type="taxonomic scope" value="Bacteria"/>
</dbReference>
<dbReference type="OrthoDB" id="9767568at2"/>
<keyword evidence="6 8" id="KW-1133">Transmembrane helix</keyword>
<dbReference type="NCBIfam" id="NF004750">
    <property type="entry name" value="PRK06080.1-2"/>
    <property type="match status" value="1"/>
</dbReference>
<dbReference type="EMBL" id="CP003345">
    <property type="protein sequence ID" value="AFM04146.1"/>
    <property type="molecule type" value="Genomic_DNA"/>
</dbReference>
<dbReference type="RefSeq" id="WP_014797601.1">
    <property type="nucleotide sequence ID" value="NC_018018.1"/>
</dbReference>
<dbReference type="InterPro" id="IPR026046">
    <property type="entry name" value="UBIAD1"/>
</dbReference>
<evidence type="ECO:0000256" key="4">
    <source>
        <dbReference type="ARBA" id="ARBA00022679"/>
    </source>
</evidence>
<feature type="transmembrane region" description="Helical" evidence="8">
    <location>
        <begin position="124"/>
        <end position="143"/>
    </location>
</feature>
<dbReference type="PANTHER" id="PTHR13929">
    <property type="entry name" value="1,4-DIHYDROXY-2-NAPHTHOATE OCTAPRENYLTRANSFERASE"/>
    <property type="match status" value="1"/>
</dbReference>
<evidence type="ECO:0000256" key="9">
    <source>
        <dbReference type="NCBIfam" id="TIGR00751"/>
    </source>
</evidence>
<evidence type="ECO:0000256" key="7">
    <source>
        <dbReference type="ARBA" id="ARBA00023136"/>
    </source>
</evidence>
<evidence type="ECO:0000256" key="1">
    <source>
        <dbReference type="ARBA" id="ARBA00004141"/>
    </source>
</evidence>